<keyword evidence="7 19" id="KW-1003">Cell membrane</keyword>
<comment type="cofactor">
    <cofactor evidence="1 19">
        <name>Mg(2+)</name>
        <dbReference type="ChEBI" id="CHEBI:18420"/>
    </cofactor>
</comment>
<dbReference type="GO" id="GO:0009236">
    <property type="term" value="P:cobalamin biosynthetic process"/>
    <property type="evidence" value="ECO:0007669"/>
    <property type="project" value="UniProtKB-UniRule"/>
</dbReference>
<feature type="transmembrane region" description="Helical" evidence="19">
    <location>
        <begin position="207"/>
        <end position="226"/>
    </location>
</feature>
<gene>
    <name evidence="19" type="primary">cobS</name>
    <name evidence="20" type="ORF">HJ588_14290</name>
</gene>
<evidence type="ECO:0000256" key="15">
    <source>
        <dbReference type="ARBA" id="ARBA00032605"/>
    </source>
</evidence>
<keyword evidence="11 19" id="KW-0460">Magnesium</keyword>
<feature type="transmembrane region" description="Helical" evidence="19">
    <location>
        <begin position="33"/>
        <end position="52"/>
    </location>
</feature>
<dbReference type="EC" id="2.7.8.26" evidence="5 19"/>
<comment type="function">
    <text evidence="14 19">Joins adenosylcobinamide-GDP and alpha-ribazole to generate adenosylcobalamin (Ado-cobalamin). Also synthesizes adenosylcobalamin 5'-phosphate from adenosylcobinamide-GDP and alpha-ribazole 5'-phosphate.</text>
</comment>
<dbReference type="RefSeq" id="WP_171156697.1">
    <property type="nucleotide sequence ID" value="NZ_JABENB010000002.1"/>
</dbReference>
<evidence type="ECO:0000256" key="13">
    <source>
        <dbReference type="ARBA" id="ARBA00023136"/>
    </source>
</evidence>
<dbReference type="HAMAP" id="MF_00719">
    <property type="entry name" value="CobS"/>
    <property type="match status" value="1"/>
</dbReference>
<evidence type="ECO:0000256" key="18">
    <source>
        <dbReference type="ARBA" id="ARBA00049504"/>
    </source>
</evidence>
<comment type="catalytic activity">
    <reaction evidence="17 19">
        <text>alpha-ribazole + adenosylcob(III)inamide-GDP = adenosylcob(III)alamin + GMP + H(+)</text>
        <dbReference type="Rhea" id="RHEA:16049"/>
        <dbReference type="ChEBI" id="CHEBI:10329"/>
        <dbReference type="ChEBI" id="CHEBI:15378"/>
        <dbReference type="ChEBI" id="CHEBI:18408"/>
        <dbReference type="ChEBI" id="CHEBI:58115"/>
        <dbReference type="ChEBI" id="CHEBI:60487"/>
        <dbReference type="EC" id="2.7.8.26"/>
    </reaction>
</comment>
<dbReference type="AlphaFoldDB" id="A0A849AHW2"/>
<evidence type="ECO:0000256" key="4">
    <source>
        <dbReference type="ARBA" id="ARBA00010561"/>
    </source>
</evidence>
<evidence type="ECO:0000256" key="1">
    <source>
        <dbReference type="ARBA" id="ARBA00001946"/>
    </source>
</evidence>
<feature type="transmembrane region" description="Helical" evidence="19">
    <location>
        <begin position="238"/>
        <end position="260"/>
    </location>
</feature>
<evidence type="ECO:0000256" key="17">
    <source>
        <dbReference type="ARBA" id="ARBA00048623"/>
    </source>
</evidence>
<comment type="similarity">
    <text evidence="4 19">Belongs to the CobS family.</text>
</comment>
<evidence type="ECO:0000256" key="9">
    <source>
        <dbReference type="ARBA" id="ARBA00022679"/>
    </source>
</evidence>
<evidence type="ECO:0000256" key="12">
    <source>
        <dbReference type="ARBA" id="ARBA00022989"/>
    </source>
</evidence>
<comment type="pathway">
    <text evidence="3 19">Cofactor biosynthesis; adenosylcobalamin biosynthesis; adenosylcobalamin from cob(II)yrinate a,c-diamide: step 7/7.</text>
</comment>
<protein>
    <recommendedName>
        <fullName evidence="6 19">Adenosylcobinamide-GDP ribazoletransferase</fullName>
        <ecNumber evidence="5 19">2.7.8.26</ecNumber>
    </recommendedName>
    <alternativeName>
        <fullName evidence="16 19">Cobalamin synthase</fullName>
    </alternativeName>
    <alternativeName>
        <fullName evidence="15 19">Cobalamin-5'-phosphate synthase</fullName>
    </alternativeName>
</protein>
<dbReference type="GO" id="GO:0051073">
    <property type="term" value="F:adenosylcobinamide-GDP ribazoletransferase activity"/>
    <property type="evidence" value="ECO:0007669"/>
    <property type="project" value="UniProtKB-UniRule"/>
</dbReference>
<evidence type="ECO:0000256" key="6">
    <source>
        <dbReference type="ARBA" id="ARBA00015850"/>
    </source>
</evidence>
<keyword evidence="12 19" id="KW-1133">Transmembrane helix</keyword>
<dbReference type="UniPathway" id="UPA00148">
    <property type="reaction ID" value="UER00238"/>
</dbReference>
<keyword evidence="10 19" id="KW-0812">Transmembrane</keyword>
<sequence>MSAAAGLRLATGTTTIIPVGRIPQIDRSVARSAMVLTPVAVLPIVVLATAAGALAAHLHLPDIVAGAIMIGVLAYGSRAMHLDGLADTVDGLGGGWTRERALEIMRSGDVGPMGVSAVVLALIVQSAALGAVLGTPRGWLVTAAAVCFSRIATALTADARLPAARSDGMGAVVAGSVPTVLAAGVVLAHAAILSAAVWWWQSAGPDRVWLGPVAAACAVTAVLLLLQRVIHRIGGVTGDVFGAAIEVSLAATLLVLSAGVR</sequence>
<evidence type="ECO:0000256" key="2">
    <source>
        <dbReference type="ARBA" id="ARBA00004651"/>
    </source>
</evidence>
<dbReference type="GO" id="GO:0005886">
    <property type="term" value="C:plasma membrane"/>
    <property type="evidence" value="ECO:0007669"/>
    <property type="project" value="UniProtKB-SubCell"/>
</dbReference>
<evidence type="ECO:0000256" key="5">
    <source>
        <dbReference type="ARBA" id="ARBA00013200"/>
    </source>
</evidence>
<dbReference type="PANTHER" id="PTHR34148">
    <property type="entry name" value="ADENOSYLCOBINAMIDE-GDP RIBAZOLETRANSFERASE"/>
    <property type="match status" value="1"/>
</dbReference>
<name>A0A849AHW2_9MICO</name>
<reference evidence="20 21" key="1">
    <citation type="submission" date="2020-05" db="EMBL/GenBank/DDBJ databases">
        <title>Flexivirga sp. ID2601S isolated from air conditioner.</title>
        <authorList>
            <person name="Kim D.H."/>
        </authorList>
    </citation>
    <scope>NUCLEOTIDE SEQUENCE [LARGE SCALE GENOMIC DNA]</scope>
    <source>
        <strain evidence="20 21">ID2601S</strain>
    </source>
</reference>
<evidence type="ECO:0000256" key="3">
    <source>
        <dbReference type="ARBA" id="ARBA00004663"/>
    </source>
</evidence>
<keyword evidence="9 19" id="KW-0808">Transferase</keyword>
<feature type="transmembrane region" description="Helical" evidence="19">
    <location>
        <begin position="139"/>
        <end position="157"/>
    </location>
</feature>
<dbReference type="Proteomes" id="UP000557772">
    <property type="component" value="Unassembled WGS sequence"/>
</dbReference>
<evidence type="ECO:0000256" key="19">
    <source>
        <dbReference type="HAMAP-Rule" id="MF_00719"/>
    </source>
</evidence>
<evidence type="ECO:0000313" key="21">
    <source>
        <dbReference type="Proteomes" id="UP000557772"/>
    </source>
</evidence>
<evidence type="ECO:0000256" key="8">
    <source>
        <dbReference type="ARBA" id="ARBA00022573"/>
    </source>
</evidence>
<organism evidence="20 21">
    <name type="scientific">Flexivirga aerilata</name>
    <dbReference type="NCBI Taxonomy" id="1656889"/>
    <lineage>
        <taxon>Bacteria</taxon>
        <taxon>Bacillati</taxon>
        <taxon>Actinomycetota</taxon>
        <taxon>Actinomycetes</taxon>
        <taxon>Micrococcales</taxon>
        <taxon>Dermacoccaceae</taxon>
        <taxon>Flexivirga</taxon>
    </lineage>
</organism>
<dbReference type="Pfam" id="PF02654">
    <property type="entry name" value="CobS"/>
    <property type="match status" value="1"/>
</dbReference>
<comment type="catalytic activity">
    <reaction evidence="18 19">
        <text>alpha-ribazole 5'-phosphate + adenosylcob(III)inamide-GDP = adenosylcob(III)alamin 5'-phosphate + GMP + H(+)</text>
        <dbReference type="Rhea" id="RHEA:23560"/>
        <dbReference type="ChEBI" id="CHEBI:15378"/>
        <dbReference type="ChEBI" id="CHEBI:57918"/>
        <dbReference type="ChEBI" id="CHEBI:58115"/>
        <dbReference type="ChEBI" id="CHEBI:60487"/>
        <dbReference type="ChEBI" id="CHEBI:60493"/>
        <dbReference type="EC" id="2.7.8.26"/>
    </reaction>
</comment>
<evidence type="ECO:0000313" key="20">
    <source>
        <dbReference type="EMBL" id="NNG40434.1"/>
    </source>
</evidence>
<keyword evidence="8 19" id="KW-0169">Cobalamin biosynthesis</keyword>
<evidence type="ECO:0000256" key="10">
    <source>
        <dbReference type="ARBA" id="ARBA00022692"/>
    </source>
</evidence>
<evidence type="ECO:0000256" key="14">
    <source>
        <dbReference type="ARBA" id="ARBA00025228"/>
    </source>
</evidence>
<evidence type="ECO:0000256" key="7">
    <source>
        <dbReference type="ARBA" id="ARBA00022475"/>
    </source>
</evidence>
<keyword evidence="13 19" id="KW-0472">Membrane</keyword>
<comment type="subcellular location">
    <subcellularLocation>
        <location evidence="2 19">Cell membrane</location>
        <topology evidence="2 19">Multi-pass membrane protein</topology>
    </subcellularLocation>
</comment>
<comment type="caution">
    <text evidence="20">The sequence shown here is derived from an EMBL/GenBank/DDBJ whole genome shotgun (WGS) entry which is preliminary data.</text>
</comment>
<accession>A0A849AHW2</accession>
<proteinExistence type="inferred from homology"/>
<evidence type="ECO:0000256" key="16">
    <source>
        <dbReference type="ARBA" id="ARBA00032853"/>
    </source>
</evidence>
<feature type="transmembrane region" description="Helical" evidence="19">
    <location>
        <begin position="58"/>
        <end position="76"/>
    </location>
</feature>
<keyword evidence="21" id="KW-1185">Reference proteome</keyword>
<evidence type="ECO:0000256" key="11">
    <source>
        <dbReference type="ARBA" id="ARBA00022842"/>
    </source>
</evidence>
<feature type="transmembrane region" description="Helical" evidence="19">
    <location>
        <begin position="169"/>
        <end position="201"/>
    </location>
</feature>
<feature type="transmembrane region" description="Helical" evidence="19">
    <location>
        <begin position="110"/>
        <end position="133"/>
    </location>
</feature>
<dbReference type="GO" id="GO:0008818">
    <property type="term" value="F:cobalamin 5'-phosphate synthase activity"/>
    <property type="evidence" value="ECO:0007669"/>
    <property type="project" value="UniProtKB-UniRule"/>
</dbReference>
<dbReference type="InterPro" id="IPR003805">
    <property type="entry name" value="CobS"/>
</dbReference>
<dbReference type="PANTHER" id="PTHR34148:SF1">
    <property type="entry name" value="ADENOSYLCOBINAMIDE-GDP RIBAZOLETRANSFERASE"/>
    <property type="match status" value="1"/>
</dbReference>
<dbReference type="EMBL" id="JABENB010000002">
    <property type="protein sequence ID" value="NNG40434.1"/>
    <property type="molecule type" value="Genomic_DNA"/>
</dbReference>